<feature type="domain" description="Response regulatory" evidence="2">
    <location>
        <begin position="8"/>
        <end position="123"/>
    </location>
</feature>
<dbReference type="GO" id="GO:0052621">
    <property type="term" value="F:diguanylate cyclase activity"/>
    <property type="evidence" value="ECO:0007669"/>
    <property type="project" value="TreeGrafter"/>
</dbReference>
<dbReference type="PROSITE" id="PS50110">
    <property type="entry name" value="RESPONSE_REGULATORY"/>
    <property type="match status" value="1"/>
</dbReference>
<dbReference type="SMART" id="SM00267">
    <property type="entry name" value="GGDEF"/>
    <property type="match status" value="1"/>
</dbReference>
<dbReference type="GO" id="GO:0043709">
    <property type="term" value="P:cell adhesion involved in single-species biofilm formation"/>
    <property type="evidence" value="ECO:0007669"/>
    <property type="project" value="TreeGrafter"/>
</dbReference>
<keyword evidence="1" id="KW-0597">Phosphoprotein</keyword>
<evidence type="ECO:0000259" key="3">
    <source>
        <dbReference type="PROSITE" id="PS50887"/>
    </source>
</evidence>
<gene>
    <name evidence="4" type="ORF">KL86DPRO_11747</name>
</gene>
<dbReference type="GO" id="GO:1902201">
    <property type="term" value="P:negative regulation of bacterial-type flagellum-dependent cell motility"/>
    <property type="evidence" value="ECO:0007669"/>
    <property type="project" value="TreeGrafter"/>
</dbReference>
<feature type="domain" description="GGDEF" evidence="3">
    <location>
        <begin position="166"/>
        <end position="300"/>
    </location>
</feature>
<evidence type="ECO:0000313" key="4">
    <source>
        <dbReference type="EMBL" id="SBW00232.1"/>
    </source>
</evidence>
<dbReference type="Gene3D" id="3.40.50.2300">
    <property type="match status" value="1"/>
</dbReference>
<dbReference type="SMART" id="SM00448">
    <property type="entry name" value="REC"/>
    <property type="match status" value="1"/>
</dbReference>
<dbReference type="PANTHER" id="PTHR45138">
    <property type="entry name" value="REGULATORY COMPONENTS OF SENSORY TRANSDUCTION SYSTEM"/>
    <property type="match status" value="1"/>
</dbReference>
<dbReference type="Pfam" id="PF00990">
    <property type="entry name" value="GGDEF"/>
    <property type="match status" value="1"/>
</dbReference>
<dbReference type="SUPFAM" id="SSF52172">
    <property type="entry name" value="CheY-like"/>
    <property type="match status" value="1"/>
</dbReference>
<dbReference type="InterPro" id="IPR043128">
    <property type="entry name" value="Rev_trsase/Diguanyl_cyclase"/>
</dbReference>
<dbReference type="EMBL" id="FLUQ01000001">
    <property type="protein sequence ID" value="SBW00232.1"/>
    <property type="molecule type" value="Genomic_DNA"/>
</dbReference>
<accession>A0A212JLD5</accession>
<dbReference type="InterPro" id="IPR000160">
    <property type="entry name" value="GGDEF_dom"/>
</dbReference>
<organism evidence="4">
    <name type="scientific">uncultured delta proteobacterium</name>
    <dbReference type="NCBI Taxonomy" id="34034"/>
    <lineage>
        <taxon>Bacteria</taxon>
        <taxon>Deltaproteobacteria</taxon>
        <taxon>environmental samples</taxon>
    </lineage>
</organism>
<name>A0A212JLD5_9DELT</name>
<dbReference type="InterPro" id="IPR050469">
    <property type="entry name" value="Diguanylate_Cyclase"/>
</dbReference>
<feature type="modified residue" description="4-aspartylphosphate" evidence="1">
    <location>
        <position position="56"/>
    </location>
</feature>
<dbReference type="GO" id="GO:0005886">
    <property type="term" value="C:plasma membrane"/>
    <property type="evidence" value="ECO:0007669"/>
    <property type="project" value="TreeGrafter"/>
</dbReference>
<evidence type="ECO:0000259" key="2">
    <source>
        <dbReference type="PROSITE" id="PS50110"/>
    </source>
</evidence>
<dbReference type="InterPro" id="IPR011006">
    <property type="entry name" value="CheY-like_superfamily"/>
</dbReference>
<dbReference type="SUPFAM" id="SSF55073">
    <property type="entry name" value="Nucleotide cyclase"/>
    <property type="match status" value="1"/>
</dbReference>
<dbReference type="PANTHER" id="PTHR45138:SF9">
    <property type="entry name" value="DIGUANYLATE CYCLASE DGCM-RELATED"/>
    <property type="match status" value="1"/>
</dbReference>
<dbReference type="Gene3D" id="3.30.70.270">
    <property type="match status" value="1"/>
</dbReference>
<sequence>MSEQSRPSVLIVDDEKPNLSTLSKILNPGFTVYMAKSGETALQIAHEVEPDLILLDILMPRMDGFEVLEQLKTSEKTRDIPVIFITALDSVEDEEKGLFLGAVDYIKKPFHGSIVKARVRTQWQIVQQRRTIERLCMIDPLTELPNRRSFDAQINLEWARAIREHTPISLLIIDVDEFKHYNDTYGHQQGDSLLVVVSRIFQNSVSRPFDLVARIGGEEFAVVLSNTDKRGALEIARKICSNVCNMDIRDGSGEKFPTVTVSIGVSTAFPGVGDCVADLVASADKALYKAKGAGRNRVCD</sequence>
<reference evidence="4" key="1">
    <citation type="submission" date="2016-04" db="EMBL/GenBank/DDBJ databases">
        <authorList>
            <person name="Evans L.H."/>
            <person name="Alamgir A."/>
            <person name="Owens N."/>
            <person name="Weber N.D."/>
            <person name="Virtaneva K."/>
            <person name="Barbian K."/>
            <person name="Babar A."/>
            <person name="Rosenke K."/>
        </authorList>
    </citation>
    <scope>NUCLEOTIDE SEQUENCE</scope>
    <source>
        <strain evidence="4">86</strain>
    </source>
</reference>
<evidence type="ECO:0000256" key="1">
    <source>
        <dbReference type="PROSITE-ProRule" id="PRU00169"/>
    </source>
</evidence>
<dbReference type="CDD" id="cd01949">
    <property type="entry name" value="GGDEF"/>
    <property type="match status" value="1"/>
</dbReference>
<dbReference type="AlphaFoldDB" id="A0A212JLD5"/>
<dbReference type="NCBIfam" id="TIGR00254">
    <property type="entry name" value="GGDEF"/>
    <property type="match status" value="1"/>
</dbReference>
<dbReference type="FunFam" id="3.30.70.270:FF:000001">
    <property type="entry name" value="Diguanylate cyclase domain protein"/>
    <property type="match status" value="1"/>
</dbReference>
<dbReference type="InterPro" id="IPR001789">
    <property type="entry name" value="Sig_transdc_resp-reg_receiver"/>
</dbReference>
<dbReference type="GO" id="GO:0000160">
    <property type="term" value="P:phosphorelay signal transduction system"/>
    <property type="evidence" value="ECO:0007669"/>
    <property type="project" value="InterPro"/>
</dbReference>
<dbReference type="InterPro" id="IPR029787">
    <property type="entry name" value="Nucleotide_cyclase"/>
</dbReference>
<dbReference type="Pfam" id="PF00072">
    <property type="entry name" value="Response_reg"/>
    <property type="match status" value="1"/>
</dbReference>
<proteinExistence type="predicted"/>
<protein>
    <submittedName>
        <fullName evidence="4">Two-component response regulator</fullName>
    </submittedName>
</protein>
<dbReference type="PROSITE" id="PS50887">
    <property type="entry name" value="GGDEF"/>
    <property type="match status" value="1"/>
</dbReference>